<feature type="region of interest" description="Disordered" evidence="1">
    <location>
        <begin position="263"/>
        <end position="285"/>
    </location>
</feature>
<gene>
    <name evidence="2" type="ORF">DesfrDRAFT_1219</name>
</gene>
<sequence>MGITRFRDPLPWTRVWTPGPKLANFFALYNYHPLCDANGDLTINATTNIASSLDGPIQVLRARNLTVNAPLSVTSRCRGFMPLWDTLTMGAAGAMIMTARGAAGSSKWVVRDLFVPAQITFSGKGTSYKEFLDWIKSTGYCIFDPNLYVDRLHGLGDVSCDWATWVSYGSVILSAAGCGLGGQGRFQSTTYIAGAPGLSGTNGGTGGGASGSVAYAGSSADGAPGRPWGGGAGSAGAAQSRCVAGPDLYGGGGGIASPDASVNTVGGGAGNPGGTGNNGPSSNGADGTGGVLINIGRGNVEIAAGAQLTANGLVGGAPYGSNTSAGGGSSGGGSINFFYDGTYSNAGAMTANGGPASVATGPHCVNGGSGGPGSTQAKSFAQMGWVA</sequence>
<dbReference type="Proteomes" id="UP000006250">
    <property type="component" value="Unassembled WGS sequence"/>
</dbReference>
<evidence type="ECO:0000313" key="3">
    <source>
        <dbReference type="Proteomes" id="UP000006250"/>
    </source>
</evidence>
<proteinExistence type="predicted"/>
<dbReference type="AlphaFoldDB" id="E1JUC0"/>
<reference evidence="2 3" key="1">
    <citation type="submission" date="2010-08" db="EMBL/GenBank/DDBJ databases">
        <title>The draft genome of Desulfovibrio fructosovorans JJ.</title>
        <authorList>
            <consortium name="US DOE Joint Genome Institute (JGI-PGF)"/>
            <person name="Lucas S."/>
            <person name="Copeland A."/>
            <person name="Lapidus A."/>
            <person name="Cheng J.-F."/>
            <person name="Bruce D."/>
            <person name="Goodwin L."/>
            <person name="Pitluck S."/>
            <person name="Land M.L."/>
            <person name="Hauser L."/>
            <person name="Chang Y.-J."/>
            <person name="Jeffries C."/>
            <person name="Wall J.D."/>
            <person name="Stahl D.A."/>
            <person name="Arkin A.P."/>
            <person name="Dehal P."/>
            <person name="Stolyar S.M."/>
            <person name="Hazen T.C."/>
            <person name="Woyke T.J."/>
        </authorList>
    </citation>
    <scope>NUCLEOTIDE SEQUENCE [LARGE SCALE GENOMIC DNA]</scope>
    <source>
        <strain evidence="2 3">JJ</strain>
    </source>
</reference>
<dbReference type="STRING" id="596151.DesfrDRAFT_1219"/>
<evidence type="ECO:0000256" key="1">
    <source>
        <dbReference type="SAM" id="MobiDB-lite"/>
    </source>
</evidence>
<feature type="compositionally biased region" description="Gly residues" evidence="1">
    <location>
        <begin position="265"/>
        <end position="277"/>
    </location>
</feature>
<dbReference type="EMBL" id="AECZ01000006">
    <property type="protein sequence ID" value="EFL52050.1"/>
    <property type="molecule type" value="Genomic_DNA"/>
</dbReference>
<comment type="caution">
    <text evidence="2">The sequence shown here is derived from an EMBL/GenBank/DDBJ whole genome shotgun (WGS) entry which is preliminary data.</text>
</comment>
<protein>
    <submittedName>
        <fullName evidence="2">Uncharacterized protein</fullName>
    </submittedName>
</protein>
<accession>E1JUC0</accession>
<name>E1JUC0_SOLFR</name>
<organism evidence="2 3">
    <name type="scientific">Solidesulfovibrio fructosivorans JJ]</name>
    <dbReference type="NCBI Taxonomy" id="596151"/>
    <lineage>
        <taxon>Bacteria</taxon>
        <taxon>Pseudomonadati</taxon>
        <taxon>Thermodesulfobacteriota</taxon>
        <taxon>Desulfovibrionia</taxon>
        <taxon>Desulfovibrionales</taxon>
        <taxon>Desulfovibrionaceae</taxon>
        <taxon>Solidesulfovibrio</taxon>
    </lineage>
</organism>
<evidence type="ECO:0000313" key="2">
    <source>
        <dbReference type="EMBL" id="EFL52050.1"/>
    </source>
</evidence>
<keyword evidence="3" id="KW-1185">Reference proteome</keyword>